<protein>
    <submittedName>
        <fullName evidence="1">Uncharacterized protein</fullName>
    </submittedName>
</protein>
<dbReference type="RefSeq" id="WP_066199712.1">
    <property type="nucleotide sequence ID" value="NZ_CBCSAS010000052.1"/>
</dbReference>
<reference evidence="1 2" key="1">
    <citation type="submission" date="2015-09" db="EMBL/GenBank/DDBJ databases">
        <title>Draft genome sequence of Hydrogenibacillus schlegelii DSM 2000.</title>
        <authorList>
            <person name="Hemp J."/>
        </authorList>
    </citation>
    <scope>NUCLEOTIDE SEQUENCE [LARGE SCALE GENOMIC DNA]</scope>
    <source>
        <strain evidence="1 2">MA 48</strain>
    </source>
</reference>
<proteinExistence type="predicted"/>
<accession>A0A132NCG3</accession>
<dbReference type="EMBL" id="JXBB01000012">
    <property type="protein sequence ID" value="OAR04599.1"/>
    <property type="molecule type" value="Genomic_DNA"/>
</dbReference>
<comment type="caution">
    <text evidence="1">The sequence shown here is derived from an EMBL/GenBank/DDBJ whole genome shotgun (WGS) entry which is preliminary data.</text>
</comment>
<dbReference type="STRING" id="1484.SA87_08645"/>
<evidence type="ECO:0000313" key="1">
    <source>
        <dbReference type="EMBL" id="OAR04599.1"/>
    </source>
</evidence>
<sequence>MANPGKLVQPKGESPVAVFKIRDSNEAGEIDMALSLGEQLTQRALTGRAIAEALARGFGSGGTLGIVSSKT</sequence>
<keyword evidence="2" id="KW-1185">Reference proteome</keyword>
<dbReference type="Proteomes" id="UP000243024">
    <property type="component" value="Unassembled WGS sequence"/>
</dbReference>
<evidence type="ECO:0000313" key="2">
    <source>
        <dbReference type="Proteomes" id="UP000243024"/>
    </source>
</evidence>
<organism evidence="1 2">
    <name type="scientific">Hydrogenibacillus schlegelii</name>
    <name type="common">Bacillus schlegelii</name>
    <dbReference type="NCBI Taxonomy" id="1484"/>
    <lineage>
        <taxon>Bacteria</taxon>
        <taxon>Bacillati</taxon>
        <taxon>Bacillota</taxon>
        <taxon>Bacilli</taxon>
        <taxon>Bacillales</taxon>
        <taxon>Bacillales Family X. Incertae Sedis</taxon>
        <taxon>Hydrogenibacillus</taxon>
    </lineage>
</organism>
<dbReference type="AlphaFoldDB" id="A0A132NCG3"/>
<name>A0A132NCG3_HYDSH</name>
<gene>
    <name evidence="1" type="ORF">SA87_08645</name>
</gene>